<protein>
    <submittedName>
        <fullName evidence="2">Unnamed protein product</fullName>
    </submittedName>
</protein>
<accession>A0A9W6TDN2</accession>
<evidence type="ECO:0000313" key="3">
    <source>
        <dbReference type="Proteomes" id="UP001165083"/>
    </source>
</evidence>
<reference evidence="2" key="1">
    <citation type="submission" date="2023-04" db="EMBL/GenBank/DDBJ databases">
        <title>Phytophthora lilii NBRC 32176.</title>
        <authorList>
            <person name="Ichikawa N."/>
            <person name="Sato H."/>
            <person name="Tonouchi N."/>
        </authorList>
    </citation>
    <scope>NUCLEOTIDE SEQUENCE</scope>
    <source>
        <strain evidence="2">NBRC 32176</strain>
    </source>
</reference>
<evidence type="ECO:0000313" key="2">
    <source>
        <dbReference type="EMBL" id="GMF12129.1"/>
    </source>
</evidence>
<feature type="compositionally biased region" description="Basic and acidic residues" evidence="1">
    <location>
        <begin position="74"/>
        <end position="85"/>
    </location>
</feature>
<evidence type="ECO:0000256" key="1">
    <source>
        <dbReference type="SAM" id="MobiDB-lite"/>
    </source>
</evidence>
<name>A0A9W6TDN2_9STRA</name>
<dbReference type="Proteomes" id="UP001165083">
    <property type="component" value="Unassembled WGS sequence"/>
</dbReference>
<dbReference type="EMBL" id="BSXW01000104">
    <property type="protein sequence ID" value="GMF12129.1"/>
    <property type="molecule type" value="Genomic_DNA"/>
</dbReference>
<keyword evidence="3" id="KW-1185">Reference proteome</keyword>
<sequence>MAARALKFQRCNAISHKTNSSRGGCPAVMVACGGCLLEVENFRAVGSWLSMQGSPLLAHSQIRLEDATATQETPGRRQDDPDADRGGLGVSVDVSLPAYRRSEPGCPPLPARPIIMRSHHDWDPECSTLHMGLASKLQLANHGIPGRAISG</sequence>
<dbReference type="AlphaFoldDB" id="A0A9W6TDN2"/>
<proteinExistence type="predicted"/>
<organism evidence="2 3">
    <name type="scientific">Phytophthora lilii</name>
    <dbReference type="NCBI Taxonomy" id="2077276"/>
    <lineage>
        <taxon>Eukaryota</taxon>
        <taxon>Sar</taxon>
        <taxon>Stramenopiles</taxon>
        <taxon>Oomycota</taxon>
        <taxon>Peronosporomycetes</taxon>
        <taxon>Peronosporales</taxon>
        <taxon>Peronosporaceae</taxon>
        <taxon>Phytophthora</taxon>
    </lineage>
</organism>
<comment type="caution">
    <text evidence="2">The sequence shown here is derived from an EMBL/GenBank/DDBJ whole genome shotgun (WGS) entry which is preliminary data.</text>
</comment>
<feature type="region of interest" description="Disordered" evidence="1">
    <location>
        <begin position="63"/>
        <end position="90"/>
    </location>
</feature>
<gene>
    <name evidence="2" type="ORF">Plil01_000278200</name>
</gene>